<proteinExistence type="predicted"/>
<dbReference type="AlphaFoldDB" id="A0A918E071"/>
<feature type="domain" description="HTH luxR-type" evidence="1">
    <location>
        <begin position="267"/>
        <end position="324"/>
    </location>
</feature>
<accession>A0A918E071</accession>
<dbReference type="InterPro" id="IPR002831">
    <property type="entry name" value="Tscrpt_reg_TrmB_N"/>
</dbReference>
<dbReference type="Proteomes" id="UP000641932">
    <property type="component" value="Unassembled WGS sequence"/>
</dbReference>
<dbReference type="Pfam" id="PF01978">
    <property type="entry name" value="TrmB"/>
    <property type="match status" value="1"/>
</dbReference>
<dbReference type="SUPFAM" id="SSF46894">
    <property type="entry name" value="C-terminal effector domain of the bipartite response regulators"/>
    <property type="match status" value="1"/>
</dbReference>
<gene>
    <name evidence="2" type="ORF">GCM10012280_42310</name>
</gene>
<dbReference type="PANTHER" id="PTHR34293:SF1">
    <property type="entry name" value="HTH-TYPE TRANSCRIPTIONAL REGULATOR TRMBL2"/>
    <property type="match status" value="1"/>
</dbReference>
<dbReference type="EMBL" id="BMMS01000018">
    <property type="protein sequence ID" value="GGO92345.1"/>
    <property type="molecule type" value="Genomic_DNA"/>
</dbReference>
<dbReference type="Gene3D" id="1.10.10.10">
    <property type="entry name" value="Winged helix-like DNA-binding domain superfamily/Winged helix DNA-binding domain"/>
    <property type="match status" value="2"/>
</dbReference>
<dbReference type="InterPro" id="IPR016032">
    <property type="entry name" value="Sig_transdc_resp-reg_C-effctor"/>
</dbReference>
<dbReference type="GO" id="GO:0003677">
    <property type="term" value="F:DNA binding"/>
    <property type="evidence" value="ECO:0007669"/>
    <property type="project" value="InterPro"/>
</dbReference>
<dbReference type="InterPro" id="IPR036388">
    <property type="entry name" value="WH-like_DNA-bd_sf"/>
</dbReference>
<evidence type="ECO:0000313" key="3">
    <source>
        <dbReference type="Proteomes" id="UP000641932"/>
    </source>
</evidence>
<dbReference type="InterPro" id="IPR051797">
    <property type="entry name" value="TrmB-like"/>
</dbReference>
<name>A0A918E071_9ACTN</name>
<dbReference type="InterPro" id="IPR000792">
    <property type="entry name" value="Tscrpt_reg_LuxR_C"/>
</dbReference>
<dbReference type="SUPFAM" id="SSF46785">
    <property type="entry name" value="Winged helix' DNA-binding domain"/>
    <property type="match status" value="1"/>
</dbReference>
<comment type="caution">
    <text evidence="2">The sequence shown here is derived from an EMBL/GenBank/DDBJ whole genome shotgun (WGS) entry which is preliminary data.</text>
</comment>
<evidence type="ECO:0000259" key="1">
    <source>
        <dbReference type="SMART" id="SM00421"/>
    </source>
</evidence>
<protein>
    <recommendedName>
        <fullName evidence="1">HTH luxR-type domain-containing protein</fullName>
    </recommendedName>
</protein>
<dbReference type="GO" id="GO:0006355">
    <property type="term" value="P:regulation of DNA-templated transcription"/>
    <property type="evidence" value="ECO:0007669"/>
    <property type="project" value="InterPro"/>
</dbReference>
<reference evidence="2" key="2">
    <citation type="submission" date="2020-09" db="EMBL/GenBank/DDBJ databases">
        <authorList>
            <person name="Sun Q."/>
            <person name="Zhou Y."/>
        </authorList>
    </citation>
    <scope>NUCLEOTIDE SEQUENCE</scope>
    <source>
        <strain evidence="2">CGMCC 4.7201</strain>
    </source>
</reference>
<sequence length="349" mass="37589">MGEGMPVLGAVGLDEIEETTYRTLVGLGAADVADLARRLGHAEDDILRTLHRLEQHGLAAHSSGRPDRYVAAPPAVALGALLSRQRQGLEQAEAATRALAREYRSGATGREAHDLVEVVTGTEAVRHRFEQLRQGAAEEVCALVTEAPVVPDGPHDDAPAQACGRGVRSRMVVERDVLADPGGITGLRAALERGMGIRVADKVPTRLVVVDRSLGMVPLVQDAVEPNALVVHASGLLDSLLSLFDAVWARAQPVHLADGDAVVQEGRRVPDGVDLQILSLLLAGFTDTSVAKQLDLGLRTVQRRVKRLMELAQVTTRLQLGWHAYEKGWVARRGRGGGRSPEWDTDRQH</sequence>
<organism evidence="2 3">
    <name type="scientific">Wenjunlia tyrosinilytica</name>
    <dbReference type="NCBI Taxonomy" id="1544741"/>
    <lineage>
        <taxon>Bacteria</taxon>
        <taxon>Bacillati</taxon>
        <taxon>Actinomycetota</taxon>
        <taxon>Actinomycetes</taxon>
        <taxon>Kitasatosporales</taxon>
        <taxon>Streptomycetaceae</taxon>
        <taxon>Wenjunlia</taxon>
    </lineage>
</organism>
<dbReference type="InterPro" id="IPR036390">
    <property type="entry name" value="WH_DNA-bd_sf"/>
</dbReference>
<reference evidence="2" key="1">
    <citation type="journal article" date="2014" name="Int. J. Syst. Evol. Microbiol.">
        <title>Complete genome sequence of Corynebacterium casei LMG S-19264T (=DSM 44701T), isolated from a smear-ripened cheese.</title>
        <authorList>
            <consortium name="US DOE Joint Genome Institute (JGI-PGF)"/>
            <person name="Walter F."/>
            <person name="Albersmeier A."/>
            <person name="Kalinowski J."/>
            <person name="Ruckert C."/>
        </authorList>
    </citation>
    <scope>NUCLEOTIDE SEQUENCE</scope>
    <source>
        <strain evidence="2">CGMCC 4.7201</strain>
    </source>
</reference>
<keyword evidence="3" id="KW-1185">Reference proteome</keyword>
<dbReference type="PANTHER" id="PTHR34293">
    <property type="entry name" value="HTH-TYPE TRANSCRIPTIONAL REGULATOR TRMBL2"/>
    <property type="match status" value="1"/>
</dbReference>
<evidence type="ECO:0000313" key="2">
    <source>
        <dbReference type="EMBL" id="GGO92345.1"/>
    </source>
</evidence>
<dbReference type="SMART" id="SM00421">
    <property type="entry name" value="HTH_LUXR"/>
    <property type="match status" value="1"/>
</dbReference>